<dbReference type="PANTHER" id="PTHR34135">
    <property type="entry name" value="LYSOZYME"/>
    <property type="match status" value="1"/>
</dbReference>
<dbReference type="SMART" id="SM00641">
    <property type="entry name" value="Glyco_25"/>
    <property type="match status" value="1"/>
</dbReference>
<keyword evidence="4" id="KW-0812">Transmembrane</keyword>
<evidence type="ECO:0000313" key="6">
    <source>
        <dbReference type="Proteomes" id="UP001595906"/>
    </source>
</evidence>
<protein>
    <submittedName>
        <fullName evidence="5">Glycoside hydrolase family 25 protein</fullName>
    </submittedName>
</protein>
<dbReference type="EMBL" id="JBHSDC010000029">
    <property type="protein sequence ID" value="MFC4233088.1"/>
    <property type="molecule type" value="Genomic_DNA"/>
</dbReference>
<dbReference type="PROSITE" id="PS51904">
    <property type="entry name" value="GLYCOSYL_HYDROL_F25_2"/>
    <property type="match status" value="1"/>
</dbReference>
<keyword evidence="6" id="KW-1185">Reference proteome</keyword>
<evidence type="ECO:0000256" key="2">
    <source>
        <dbReference type="ARBA" id="ARBA00022801"/>
    </source>
</evidence>
<accession>A0ABV8PYY8</accession>
<organism evidence="5 6">
    <name type="scientific">Parasediminibacterium paludis</name>
    <dbReference type="NCBI Taxonomy" id="908966"/>
    <lineage>
        <taxon>Bacteria</taxon>
        <taxon>Pseudomonadati</taxon>
        <taxon>Bacteroidota</taxon>
        <taxon>Chitinophagia</taxon>
        <taxon>Chitinophagales</taxon>
        <taxon>Chitinophagaceae</taxon>
        <taxon>Parasediminibacterium</taxon>
    </lineage>
</organism>
<keyword evidence="4" id="KW-1133">Transmembrane helix</keyword>
<gene>
    <name evidence="5" type="ORF">ACFOW1_14395</name>
</gene>
<dbReference type="InterPro" id="IPR017853">
    <property type="entry name" value="GH"/>
</dbReference>
<dbReference type="RefSeq" id="WP_379015209.1">
    <property type="nucleotide sequence ID" value="NZ_JBHSDC010000029.1"/>
</dbReference>
<name>A0ABV8PYY8_9BACT</name>
<dbReference type="SUPFAM" id="SSF51445">
    <property type="entry name" value="(Trans)glycosidases"/>
    <property type="match status" value="1"/>
</dbReference>
<dbReference type="Pfam" id="PF01183">
    <property type="entry name" value="Glyco_hydro_25"/>
    <property type="match status" value="1"/>
</dbReference>
<evidence type="ECO:0000256" key="1">
    <source>
        <dbReference type="ARBA" id="ARBA00010646"/>
    </source>
</evidence>
<comment type="caution">
    <text evidence="5">The sequence shown here is derived from an EMBL/GenBank/DDBJ whole genome shotgun (WGS) entry which is preliminary data.</text>
</comment>
<dbReference type="InterPro" id="IPR018077">
    <property type="entry name" value="Glyco_hydro_fam25_subgr"/>
</dbReference>
<reference evidence="6" key="1">
    <citation type="journal article" date="2019" name="Int. J. Syst. Evol. Microbiol.">
        <title>The Global Catalogue of Microorganisms (GCM) 10K type strain sequencing project: providing services to taxonomists for standard genome sequencing and annotation.</title>
        <authorList>
            <consortium name="The Broad Institute Genomics Platform"/>
            <consortium name="The Broad Institute Genome Sequencing Center for Infectious Disease"/>
            <person name="Wu L."/>
            <person name="Ma J."/>
        </authorList>
    </citation>
    <scope>NUCLEOTIDE SEQUENCE [LARGE SCALE GENOMIC DNA]</scope>
    <source>
        <strain evidence="6">CECT 8010</strain>
    </source>
</reference>
<dbReference type="PANTHER" id="PTHR34135:SF2">
    <property type="entry name" value="LYSOZYME"/>
    <property type="match status" value="1"/>
</dbReference>
<feature type="transmembrane region" description="Helical" evidence="4">
    <location>
        <begin position="12"/>
        <end position="33"/>
    </location>
</feature>
<sequence length="263" mass="29876">MAKKKKASPSIFKRLFVLVIVLASLTILGWYIVKTIKEKQALAKAENAYYKAFGIDLPQGYIIHGLDVSNYQNIIYWPLVKAMHVDSVAIGFVFIKATEGLSDVDRNFAKNWLATKQVGIPHGAYHFFLATKNGSKQANNFIKQVNLSVGDLPPVVDIEQLYGVSAKNMRTRLKECLTTLEAHYHVKPIIYTYVSFYNSYLGADFNDYPLWVAHYLEPDKPKISRDWLFWQHNEGGHVNGITHSVDFNVFKGDSAAFKKLLIK</sequence>
<comment type="similarity">
    <text evidence="1">Belongs to the glycosyl hydrolase 25 family.</text>
</comment>
<evidence type="ECO:0000256" key="3">
    <source>
        <dbReference type="ARBA" id="ARBA00023295"/>
    </source>
</evidence>
<dbReference type="InterPro" id="IPR002053">
    <property type="entry name" value="Glyco_hydro_25"/>
</dbReference>
<keyword evidence="2 5" id="KW-0378">Hydrolase</keyword>
<proteinExistence type="inferred from homology"/>
<dbReference type="Proteomes" id="UP001595906">
    <property type="component" value="Unassembled WGS sequence"/>
</dbReference>
<keyword evidence="4" id="KW-0472">Membrane</keyword>
<evidence type="ECO:0000313" key="5">
    <source>
        <dbReference type="EMBL" id="MFC4233088.1"/>
    </source>
</evidence>
<keyword evidence="3" id="KW-0326">Glycosidase</keyword>
<dbReference type="GO" id="GO:0016787">
    <property type="term" value="F:hydrolase activity"/>
    <property type="evidence" value="ECO:0007669"/>
    <property type="project" value="UniProtKB-KW"/>
</dbReference>
<evidence type="ECO:0000256" key="4">
    <source>
        <dbReference type="SAM" id="Phobius"/>
    </source>
</evidence>
<dbReference type="Gene3D" id="3.20.20.80">
    <property type="entry name" value="Glycosidases"/>
    <property type="match status" value="1"/>
</dbReference>